<evidence type="ECO:0000256" key="2">
    <source>
        <dbReference type="ARBA" id="ARBA00022692"/>
    </source>
</evidence>
<dbReference type="PANTHER" id="PTHR43847">
    <property type="entry name" value="BLL3993 PROTEIN"/>
    <property type="match status" value="1"/>
</dbReference>
<evidence type="ECO:0008006" key="8">
    <source>
        <dbReference type="Google" id="ProtNLM"/>
    </source>
</evidence>
<feature type="transmembrane region" description="Helical" evidence="5">
    <location>
        <begin position="5"/>
        <end position="22"/>
    </location>
</feature>
<evidence type="ECO:0000256" key="4">
    <source>
        <dbReference type="ARBA" id="ARBA00023136"/>
    </source>
</evidence>
<dbReference type="AlphaFoldDB" id="R3K5V3"/>
<dbReference type="RefSeq" id="WP_010829187.1">
    <property type="nucleotide sequence ID" value="NZ_KB944870.1"/>
</dbReference>
<keyword evidence="4 5" id="KW-0472">Membrane</keyword>
<evidence type="ECO:0000313" key="6">
    <source>
        <dbReference type="EMBL" id="EOK08861.1"/>
    </source>
</evidence>
<dbReference type="PATRIC" id="fig|1169311.3.peg.2977"/>
<evidence type="ECO:0000256" key="1">
    <source>
        <dbReference type="ARBA" id="ARBA00004141"/>
    </source>
</evidence>
<dbReference type="Proteomes" id="UP000013638">
    <property type="component" value="Unassembled WGS sequence"/>
</dbReference>
<comment type="caution">
    <text evidence="6">The sequence shown here is derived from an EMBL/GenBank/DDBJ whole genome shotgun (WGS) entry which is preliminary data.</text>
</comment>
<feature type="transmembrane region" description="Helical" evidence="5">
    <location>
        <begin position="131"/>
        <end position="156"/>
    </location>
</feature>
<dbReference type="GO" id="GO:0004671">
    <property type="term" value="F:protein C-terminal S-isoprenylcysteine carboxyl O-methyltransferase activity"/>
    <property type="evidence" value="ECO:0007669"/>
    <property type="project" value="InterPro"/>
</dbReference>
<name>R3K5V3_ENTFL</name>
<evidence type="ECO:0000313" key="7">
    <source>
        <dbReference type="Proteomes" id="UP000013638"/>
    </source>
</evidence>
<sequence length="170" mass="19995">MSLYLYIVFGLIALFRVTVLLISKNNEKKLILLGGKEYGKLVSKLLAILHTLFYFCSFFEGIYKKVELDIYSVIGIIIITFSFIILIRVIQVLGENWTVKLIIVDEQLLNSSWLFKYIKHPNYFLNIIPELIGLTMFFHSWITIMFFFLPYGICLYMRITEEDKLLAELK</sequence>
<keyword evidence="2 5" id="KW-0812">Transmembrane</keyword>
<proteinExistence type="predicted"/>
<organism evidence="6 7">
    <name type="scientific">Enterococcus faecalis ATCC 6055</name>
    <dbReference type="NCBI Taxonomy" id="1169311"/>
    <lineage>
        <taxon>Bacteria</taxon>
        <taxon>Bacillati</taxon>
        <taxon>Bacillota</taxon>
        <taxon>Bacilli</taxon>
        <taxon>Lactobacillales</taxon>
        <taxon>Enterococcaceae</taxon>
        <taxon>Enterococcus</taxon>
    </lineage>
</organism>
<dbReference type="InterPro" id="IPR052527">
    <property type="entry name" value="Metal_cation-efflux_comp"/>
</dbReference>
<feature type="transmembrane region" description="Helical" evidence="5">
    <location>
        <begin position="42"/>
        <end position="63"/>
    </location>
</feature>
<dbReference type="Gene3D" id="1.20.120.1630">
    <property type="match status" value="1"/>
</dbReference>
<gene>
    <name evidence="6" type="ORF">WOU_03028</name>
</gene>
<protein>
    <recommendedName>
        <fullName evidence="8">Isoprenylcysteine carboxyl methyltransferase</fullName>
    </recommendedName>
</protein>
<dbReference type="Pfam" id="PF04140">
    <property type="entry name" value="ICMT"/>
    <property type="match status" value="1"/>
</dbReference>
<accession>R3K5V3</accession>
<dbReference type="PANTHER" id="PTHR43847:SF1">
    <property type="entry name" value="BLL3993 PROTEIN"/>
    <property type="match status" value="1"/>
</dbReference>
<evidence type="ECO:0000256" key="5">
    <source>
        <dbReference type="SAM" id="Phobius"/>
    </source>
</evidence>
<dbReference type="GO" id="GO:0016020">
    <property type="term" value="C:membrane"/>
    <property type="evidence" value="ECO:0007669"/>
    <property type="project" value="UniProtKB-SubCell"/>
</dbReference>
<keyword evidence="3 5" id="KW-1133">Transmembrane helix</keyword>
<reference evidence="6 7" key="1">
    <citation type="submission" date="2013-02" db="EMBL/GenBank/DDBJ databases">
        <title>The Genome Sequence of Enterococcus faecalis ATCC_6055.</title>
        <authorList>
            <consortium name="The Broad Institute Genome Sequencing Platform"/>
            <consortium name="The Broad Institute Genome Sequencing Center for Infectious Disease"/>
            <person name="Earl A.M."/>
            <person name="Gilmore M.S."/>
            <person name="Lebreton F."/>
            <person name="Walker B."/>
            <person name="Young S.K."/>
            <person name="Zeng Q."/>
            <person name="Gargeya S."/>
            <person name="Fitzgerald M."/>
            <person name="Haas B."/>
            <person name="Abouelleil A."/>
            <person name="Alvarado L."/>
            <person name="Arachchi H.M."/>
            <person name="Berlin A.M."/>
            <person name="Chapman S.B."/>
            <person name="Dewar J."/>
            <person name="Goldberg J."/>
            <person name="Griggs A."/>
            <person name="Gujja S."/>
            <person name="Hansen M."/>
            <person name="Howarth C."/>
            <person name="Imamovic A."/>
            <person name="Larimer J."/>
            <person name="McCowan C."/>
            <person name="Murphy C."/>
            <person name="Neiman D."/>
            <person name="Pearson M."/>
            <person name="Priest M."/>
            <person name="Roberts A."/>
            <person name="Saif S."/>
            <person name="Shea T."/>
            <person name="Sisk P."/>
            <person name="Sykes S."/>
            <person name="Wortman J."/>
            <person name="Nusbaum C."/>
            <person name="Birren B."/>
        </authorList>
    </citation>
    <scope>NUCLEOTIDE SEQUENCE [LARGE SCALE GENOMIC DNA]</scope>
    <source>
        <strain evidence="6 7">ATCC 6055</strain>
    </source>
</reference>
<dbReference type="InterPro" id="IPR007269">
    <property type="entry name" value="ICMT_MeTrfase"/>
</dbReference>
<evidence type="ECO:0000256" key="3">
    <source>
        <dbReference type="ARBA" id="ARBA00022989"/>
    </source>
</evidence>
<comment type="subcellular location">
    <subcellularLocation>
        <location evidence="1">Membrane</location>
        <topology evidence="1">Multi-pass membrane protein</topology>
    </subcellularLocation>
</comment>
<dbReference type="HOGENOM" id="CLU_102515_1_0_9"/>
<dbReference type="EMBL" id="ASDZ01000038">
    <property type="protein sequence ID" value="EOK08861.1"/>
    <property type="molecule type" value="Genomic_DNA"/>
</dbReference>
<feature type="transmembrane region" description="Helical" evidence="5">
    <location>
        <begin position="70"/>
        <end position="90"/>
    </location>
</feature>